<evidence type="ECO:0000313" key="4">
    <source>
        <dbReference type="Proteomes" id="UP000033109"/>
    </source>
</evidence>
<dbReference type="PATRIC" id="fig|400092.3.peg.4743"/>
<keyword evidence="1" id="KW-0732">Signal</keyword>
<protein>
    <recommendedName>
        <fullName evidence="2">Outer membrane protein beta-barrel domain-containing protein</fullName>
    </recommendedName>
</protein>
<keyword evidence="4" id="KW-1185">Reference proteome</keyword>
<proteinExistence type="predicted"/>
<accession>A0A0E3ZJE2</accession>
<name>A0A0E3ZJE2_9BACT</name>
<dbReference type="EMBL" id="CP009621">
    <property type="protein sequence ID" value="AKD05180.1"/>
    <property type="molecule type" value="Genomic_DNA"/>
</dbReference>
<organism evidence="3 4">
    <name type="scientific">Pontibacter korlensis</name>
    <dbReference type="NCBI Taxonomy" id="400092"/>
    <lineage>
        <taxon>Bacteria</taxon>
        <taxon>Pseudomonadati</taxon>
        <taxon>Bacteroidota</taxon>
        <taxon>Cytophagia</taxon>
        <taxon>Cytophagales</taxon>
        <taxon>Hymenobacteraceae</taxon>
        <taxon>Pontibacter</taxon>
    </lineage>
</organism>
<dbReference type="RefSeq" id="WP_046313448.1">
    <property type="nucleotide sequence ID" value="NZ_CBCSCY010000063.1"/>
</dbReference>
<feature type="domain" description="Outer membrane protein beta-barrel" evidence="2">
    <location>
        <begin position="3"/>
        <end position="170"/>
    </location>
</feature>
<evidence type="ECO:0000259" key="2">
    <source>
        <dbReference type="Pfam" id="PF13505"/>
    </source>
</evidence>
<sequence length="206" mass="22215">MSISLLGTASLAQTSQGTVVVSGGLSLNTFKSETTESDTLSHQASGTAFRIGPSVGFMLGNNFELGAALGYSHSTTTNKNFNREGDSNETKERSKAFSISPYLKKYFMLSEQFALTGQFSAALSIHKRQFNADSKLPSTFFHAALAPGITYFPSEKLGVSASLGGLRYEQTSKKMEAGGTPIKTLSGFIVSFEDALYFSLSYYINR</sequence>
<dbReference type="HOGENOM" id="CLU_100971_1_0_10"/>
<dbReference type="OrthoDB" id="945117at2"/>
<gene>
    <name evidence="3" type="ORF">PKOR_21565</name>
</gene>
<evidence type="ECO:0000313" key="3">
    <source>
        <dbReference type="EMBL" id="AKD05180.1"/>
    </source>
</evidence>
<evidence type="ECO:0000256" key="1">
    <source>
        <dbReference type="ARBA" id="ARBA00022729"/>
    </source>
</evidence>
<dbReference type="SUPFAM" id="SSF56925">
    <property type="entry name" value="OMPA-like"/>
    <property type="match status" value="1"/>
</dbReference>
<dbReference type="STRING" id="400092.PKOR_21565"/>
<dbReference type="InterPro" id="IPR027385">
    <property type="entry name" value="Beta-barrel_OMP"/>
</dbReference>
<dbReference type="Pfam" id="PF13505">
    <property type="entry name" value="OMP_b-brl"/>
    <property type="match status" value="1"/>
</dbReference>
<reference evidence="3 4" key="1">
    <citation type="journal article" date="2015" name="Sci. Rep.">
        <title>Unraveling adaptation of Pontibacter korlensis to radiation and infertility in desert through complete genome and comparative transcriptomic analysis.</title>
        <authorList>
            <person name="Dai J."/>
            <person name="Dai W."/>
            <person name="Qiu C."/>
            <person name="Yang Z."/>
            <person name="Zhang Y."/>
            <person name="Zhou M."/>
            <person name="Zhang L."/>
            <person name="Fang C."/>
            <person name="Gao Q."/>
            <person name="Yang Q."/>
            <person name="Li X."/>
            <person name="Wang Z."/>
            <person name="Wang Z."/>
            <person name="Jia Z."/>
            <person name="Chen X."/>
        </authorList>
    </citation>
    <scope>NUCLEOTIDE SEQUENCE [LARGE SCALE GENOMIC DNA]</scope>
    <source>
        <strain evidence="3 4">X14-1T</strain>
    </source>
</reference>
<dbReference type="InterPro" id="IPR011250">
    <property type="entry name" value="OMP/PagP_B-barrel"/>
</dbReference>
<dbReference type="AlphaFoldDB" id="A0A0E3ZJE2"/>
<dbReference type="Proteomes" id="UP000033109">
    <property type="component" value="Chromosome"/>
</dbReference>
<dbReference type="KEGG" id="pko:PKOR_21565"/>